<evidence type="ECO:0000313" key="3">
    <source>
        <dbReference type="EMBL" id="SDG56487.1"/>
    </source>
</evidence>
<protein>
    <submittedName>
        <fullName evidence="3">Glycosyl transferases group 1</fullName>
    </submittedName>
</protein>
<dbReference type="InterPro" id="IPR029063">
    <property type="entry name" value="SAM-dependent_MTases_sf"/>
</dbReference>
<dbReference type="SUPFAM" id="SSF53756">
    <property type="entry name" value="UDP-Glycosyltransferase/glycogen phosphorylase"/>
    <property type="match status" value="1"/>
</dbReference>
<name>A0A8G2BMK9_9PROT</name>
<dbReference type="CDD" id="cd03801">
    <property type="entry name" value="GT4_PimA-like"/>
    <property type="match status" value="1"/>
</dbReference>
<dbReference type="GO" id="GO:0016757">
    <property type="term" value="F:glycosyltransferase activity"/>
    <property type="evidence" value="ECO:0007669"/>
    <property type="project" value="UniProtKB-KW"/>
</dbReference>
<dbReference type="AlphaFoldDB" id="A0A8G2BMK9"/>
<evidence type="ECO:0000256" key="2">
    <source>
        <dbReference type="ARBA" id="ARBA00022679"/>
    </source>
</evidence>
<comment type="caution">
    <text evidence="3">The sequence shown here is derived from an EMBL/GenBank/DDBJ whole genome shotgun (WGS) entry which is preliminary data.</text>
</comment>
<dbReference type="Proteomes" id="UP000198615">
    <property type="component" value="Unassembled WGS sequence"/>
</dbReference>
<evidence type="ECO:0000256" key="1">
    <source>
        <dbReference type="ARBA" id="ARBA00022676"/>
    </source>
</evidence>
<dbReference type="Pfam" id="PF13692">
    <property type="entry name" value="Glyco_trans_1_4"/>
    <property type="match status" value="1"/>
</dbReference>
<dbReference type="Gene3D" id="3.40.50.150">
    <property type="entry name" value="Vaccinia Virus protein VP39"/>
    <property type="match status" value="1"/>
</dbReference>
<evidence type="ECO:0000313" key="4">
    <source>
        <dbReference type="Proteomes" id="UP000198615"/>
    </source>
</evidence>
<dbReference type="SUPFAM" id="SSF53335">
    <property type="entry name" value="S-adenosyl-L-methionine-dependent methyltransferases"/>
    <property type="match status" value="1"/>
</dbReference>
<dbReference type="Pfam" id="PF05045">
    <property type="entry name" value="RgpF"/>
    <property type="match status" value="1"/>
</dbReference>
<dbReference type="Pfam" id="PF13578">
    <property type="entry name" value="Methyltransf_24"/>
    <property type="match status" value="1"/>
</dbReference>
<dbReference type="PANTHER" id="PTHR12526:SF629">
    <property type="entry name" value="TEICHURONIC ACID BIOSYNTHESIS GLYCOSYLTRANSFERASE TUAH-RELATED"/>
    <property type="match status" value="1"/>
</dbReference>
<dbReference type="InterPro" id="IPR007739">
    <property type="entry name" value="RgpF"/>
</dbReference>
<keyword evidence="4" id="KW-1185">Reference proteome</keyword>
<keyword evidence="2 3" id="KW-0808">Transferase</keyword>
<sequence length="1238" mass="136151">MMRTMSTAEQPPLPDNGSNAAWGVGGLELLPPNRLVQPDSWVGHIPFAFWLVQAVRPKTLVELGVHTGNSYCAFAQAVATLGLETRSFGVDHWMGDEHAGLYGDDVYYNLKEYHDPLYGRFSTLLRMSFEDARAHIPDGSVDLLHIDGLHTYEAVREDYQSWLAKMSRHGVVLFHDTNVRHGDFGVWKLWAEIEAAWPSVEFVHSNGLGVAYVGSEPPPARLEALLASSQDGGLDAMRRYFARLGDALVDRLATREAVRMREVAEERSDALADAVREIHQDLLAARSETGTLSAERDHWRAYADRATSWDELSRHLAKTTARDLTSVARAVCRLANTDSPGVMEDRGYLGEVLGRLVHNEPLKPPPPPEPPRSSAEYILRMTRRVARRVLSEPAPPPPPPPVPVDPELQAIRESGLFDPAFYALTKEAEEQGRDPLEHYLEAGEPLGIAPSAGFEPDYYARRYPDVLESGIGLLRHYALFGRAEGRQGVSPATRMVVKDMTTSARKRVLVVLHEASRTGAPILGWNIARDLQERYDVVVVLKQGGVLEADFADVCSDVVMIPDYPALTSVDFDRVVERLVARVRPSFAIANSAETRDVVPRLTRAGVGVVSLIHEFAANVAGFGLYDVLLWAHHVVFPADVVARSYDAAGYRFLRQRRHTIAAQGVPVLPPRQQDLLSTSPRQIRNTLRGDAEADCFVVVGLGYVQFRKGVDLFIAAAMAAVAADRGANLRFVWVGGGYEPDKDIHYSTYIADQVSRSGLGDRLIFTGELDDLDEVYRAADAVVLTSRIDPMPNTCIDALARGCPVICFAEASGIAEVLAADPATADLVVPYLDVAAMGKRVVDLAADRNTLEQLSAACLRNAAASFDMARYSAQLDALGSEAAEEAAALSEDHELIKSEKAFDAGFFAGPHGEAPEDQALWDYLIRNRVVRAGAGDNAALGLRRPFPGFQTLIYDEDMGGGGSLHDPLADWLRRGRPAGRWVHDVIRLKDVDAPALPKTTRTLLHGHFHYADLIGDFLKRLNVNALRCDLVLTTTDDERAAVLREGLAGYERGLVDVRVVPNRGRDIGAFLTGLDGVSLDDYDVIGHVHGKKSVHLDTGIGDGWREFLWEHTIGGMTPAADIAVATLMATEELGLLFPDDPYICGWDKNRSIAEELAAKLGLAELPQAFDWPNGTMFWARREALEPLFALSLGWEDYPVEPVPEDGTILHTLERLIPFAARLAGYEYKTTHLPDVQR</sequence>
<gene>
    <name evidence="3" type="ORF">SAMN05660686_04870</name>
</gene>
<organism evidence="3 4">
    <name type="scientific">Thalassobaculum litoreum DSM 18839</name>
    <dbReference type="NCBI Taxonomy" id="1123362"/>
    <lineage>
        <taxon>Bacteria</taxon>
        <taxon>Pseudomonadati</taxon>
        <taxon>Pseudomonadota</taxon>
        <taxon>Alphaproteobacteria</taxon>
        <taxon>Rhodospirillales</taxon>
        <taxon>Thalassobaculaceae</taxon>
        <taxon>Thalassobaculum</taxon>
    </lineage>
</organism>
<dbReference type="EMBL" id="FNBW01000023">
    <property type="protein sequence ID" value="SDG56487.1"/>
    <property type="molecule type" value="Genomic_DNA"/>
</dbReference>
<reference evidence="3 4" key="1">
    <citation type="submission" date="2016-10" db="EMBL/GenBank/DDBJ databases">
        <authorList>
            <person name="Varghese N."/>
            <person name="Submissions S."/>
        </authorList>
    </citation>
    <scope>NUCLEOTIDE SEQUENCE [LARGE SCALE GENOMIC DNA]</scope>
    <source>
        <strain evidence="3 4">DSM 18839</strain>
    </source>
</reference>
<dbReference type="PANTHER" id="PTHR12526">
    <property type="entry name" value="GLYCOSYLTRANSFERASE"/>
    <property type="match status" value="1"/>
</dbReference>
<accession>A0A8G2BMK9</accession>
<proteinExistence type="predicted"/>
<dbReference type="Gene3D" id="3.40.50.2000">
    <property type="entry name" value="Glycogen Phosphorylase B"/>
    <property type="match status" value="1"/>
</dbReference>
<keyword evidence="1" id="KW-0328">Glycosyltransferase</keyword>